<feature type="transmembrane region" description="Helical" evidence="1">
    <location>
        <begin position="145"/>
        <end position="163"/>
    </location>
</feature>
<dbReference type="Pfam" id="PF00563">
    <property type="entry name" value="EAL"/>
    <property type="match status" value="1"/>
</dbReference>
<dbReference type="SUPFAM" id="SSF141868">
    <property type="entry name" value="EAL domain-like"/>
    <property type="match status" value="1"/>
</dbReference>
<name>A0A657LNQ1_9HYPH</name>
<dbReference type="SMART" id="SM00267">
    <property type="entry name" value="GGDEF"/>
    <property type="match status" value="1"/>
</dbReference>
<organism evidence="4 5">
    <name type="scientific">Pararhizobium antarcticum</name>
    <dbReference type="NCBI Taxonomy" id="1798805"/>
    <lineage>
        <taxon>Bacteria</taxon>
        <taxon>Pseudomonadati</taxon>
        <taxon>Pseudomonadota</taxon>
        <taxon>Alphaproteobacteria</taxon>
        <taxon>Hyphomicrobiales</taxon>
        <taxon>Rhizobiaceae</taxon>
        <taxon>Rhizobium/Agrobacterium group</taxon>
        <taxon>Pararhizobium</taxon>
    </lineage>
</organism>
<dbReference type="InterPro" id="IPR043128">
    <property type="entry name" value="Rev_trsase/Diguanyl_cyclase"/>
</dbReference>
<dbReference type="CDD" id="cd01949">
    <property type="entry name" value="GGDEF"/>
    <property type="match status" value="1"/>
</dbReference>
<protein>
    <recommendedName>
        <fullName evidence="6">Histidine kinase</fullName>
    </recommendedName>
</protein>
<evidence type="ECO:0000313" key="5">
    <source>
        <dbReference type="Proteomes" id="UP000182661"/>
    </source>
</evidence>
<evidence type="ECO:0000259" key="3">
    <source>
        <dbReference type="PROSITE" id="PS50887"/>
    </source>
</evidence>
<dbReference type="EMBL" id="LSRP01000107">
    <property type="protein sequence ID" value="OJF93396.1"/>
    <property type="molecule type" value="Genomic_DNA"/>
</dbReference>
<dbReference type="Gene3D" id="3.30.70.270">
    <property type="match status" value="1"/>
</dbReference>
<keyword evidence="5" id="KW-1185">Reference proteome</keyword>
<dbReference type="InterPro" id="IPR052155">
    <property type="entry name" value="Biofilm_reg_signaling"/>
</dbReference>
<evidence type="ECO:0000313" key="4">
    <source>
        <dbReference type="EMBL" id="OJF93396.1"/>
    </source>
</evidence>
<feature type="domain" description="EAL" evidence="2">
    <location>
        <begin position="395"/>
        <end position="645"/>
    </location>
</feature>
<dbReference type="InterPro" id="IPR000160">
    <property type="entry name" value="GGDEF_dom"/>
</dbReference>
<proteinExistence type="predicted"/>
<keyword evidence="1" id="KW-1133">Transmembrane helix</keyword>
<comment type="caution">
    <text evidence="4">The sequence shown here is derived from an EMBL/GenBank/DDBJ whole genome shotgun (WGS) entry which is preliminary data.</text>
</comment>
<dbReference type="Pfam" id="PF00990">
    <property type="entry name" value="GGDEF"/>
    <property type="match status" value="1"/>
</dbReference>
<dbReference type="PROSITE" id="PS50887">
    <property type="entry name" value="GGDEF"/>
    <property type="match status" value="1"/>
</dbReference>
<dbReference type="Gene3D" id="3.20.20.450">
    <property type="entry name" value="EAL domain"/>
    <property type="match status" value="1"/>
</dbReference>
<dbReference type="OrthoDB" id="9814202at2"/>
<dbReference type="NCBIfam" id="TIGR00254">
    <property type="entry name" value="GGDEF"/>
    <property type="match status" value="1"/>
</dbReference>
<evidence type="ECO:0000256" key="1">
    <source>
        <dbReference type="SAM" id="Phobius"/>
    </source>
</evidence>
<dbReference type="InterPro" id="IPR001633">
    <property type="entry name" value="EAL_dom"/>
</dbReference>
<feature type="domain" description="GGDEF" evidence="3">
    <location>
        <begin position="253"/>
        <end position="386"/>
    </location>
</feature>
<dbReference type="Proteomes" id="UP000182661">
    <property type="component" value="Unassembled WGS sequence"/>
</dbReference>
<evidence type="ECO:0008006" key="6">
    <source>
        <dbReference type="Google" id="ProtNLM"/>
    </source>
</evidence>
<dbReference type="AlphaFoldDB" id="A0A657LNQ1"/>
<accession>A0A657LNQ1</accession>
<dbReference type="PROSITE" id="PS50883">
    <property type="entry name" value="EAL"/>
    <property type="match status" value="1"/>
</dbReference>
<reference evidence="4 5" key="1">
    <citation type="submission" date="2016-02" db="EMBL/GenBank/DDBJ databases">
        <title>Genome sequencing of a beta-galactosidase producing bacteria Rhizobium sp. 59.</title>
        <authorList>
            <person name="Wang D."/>
            <person name="Kot W."/>
            <person name="Qin Y."/>
            <person name="Hansen L."/>
            <person name="Naqvi K."/>
            <person name="Rensing C."/>
        </authorList>
    </citation>
    <scope>NUCLEOTIDE SEQUENCE [LARGE SCALE GENOMIC DNA]</scope>
    <source>
        <strain evidence="4 5">59</strain>
    </source>
</reference>
<dbReference type="InterPro" id="IPR029787">
    <property type="entry name" value="Nucleotide_cyclase"/>
</dbReference>
<dbReference type="InterPro" id="IPR035919">
    <property type="entry name" value="EAL_sf"/>
</dbReference>
<feature type="transmembrane region" description="Helical" evidence="1">
    <location>
        <begin position="32"/>
        <end position="49"/>
    </location>
</feature>
<dbReference type="CDD" id="cd01948">
    <property type="entry name" value="EAL"/>
    <property type="match status" value="1"/>
</dbReference>
<sequence length="649" mass="71679">MFRTLAGLLVIDSKNPELIQAQLSAFTKQVPLLYFTLMTNTIALSLTHFESAPLALSVYLPSVLYLGCLIRICVWWRTRRRAVPHAKAVRQLQGTVYLAGVLGLCFTAWALALFPYGDAYAKGHVAFYMANTVISCIFCLMHVRAAALVVTAAVLVPFTVFFASTGNAVFVAIAFNMVLVVGAMVYILFTQYRDFTDLIGSQKALIAKQQETQLLSDENRRLANLDSLTDLPNRRSFRSELDFRLAAAVRENRPLAVGIIDLDGFKPVNDAFGHAAGDRLLMEAARRLSLFTDRNIFAARLGGDEFGLIVDADLDEAALSRLGSAVCAELQKPFYLNGITAKVSGSLGFAQHSTGEANAAHLFEQADFALYHAKQHSRGGTVVFSQEHEREIMQQSRIDQELKSADLERELHVLFQPFIDTDTQQVLGFEALARWDNAKLGRVAPDVFIRSAERCGMMGQMTAILFAKALDAAVQWPQPTRLSFNLSARDIVSRSTLETLLSILEESGFDPQNLDFEVTETAVMTNFDVARDNLNLLIKRGIGIALDDFGTGHSSLGYVHRLPLRKIKIDRSFIVDIGADGLSQNIVKTIVDLCRNIGCVCVVEGMETVEQVAILRRLGCSIMQGFHFGRPMPVQQTLDLLEERTAIAG</sequence>
<evidence type="ECO:0000259" key="2">
    <source>
        <dbReference type="PROSITE" id="PS50883"/>
    </source>
</evidence>
<dbReference type="RefSeq" id="WP_071834534.1">
    <property type="nucleotide sequence ID" value="NZ_LSRP01000107.1"/>
</dbReference>
<feature type="transmembrane region" description="Helical" evidence="1">
    <location>
        <begin position="96"/>
        <end position="117"/>
    </location>
</feature>
<keyword evidence="1" id="KW-0812">Transmembrane</keyword>
<gene>
    <name evidence="4" type="ORF">AX760_05160</name>
</gene>
<feature type="transmembrane region" description="Helical" evidence="1">
    <location>
        <begin position="55"/>
        <end position="76"/>
    </location>
</feature>
<keyword evidence="1" id="KW-0472">Membrane</keyword>
<dbReference type="SMART" id="SM00052">
    <property type="entry name" value="EAL"/>
    <property type="match status" value="1"/>
</dbReference>
<dbReference type="PANTHER" id="PTHR44757:SF2">
    <property type="entry name" value="BIOFILM ARCHITECTURE MAINTENANCE PROTEIN MBAA"/>
    <property type="match status" value="1"/>
</dbReference>
<dbReference type="SUPFAM" id="SSF55073">
    <property type="entry name" value="Nucleotide cyclase"/>
    <property type="match status" value="1"/>
</dbReference>
<dbReference type="PANTHER" id="PTHR44757">
    <property type="entry name" value="DIGUANYLATE CYCLASE DGCP"/>
    <property type="match status" value="1"/>
</dbReference>
<feature type="transmembrane region" description="Helical" evidence="1">
    <location>
        <begin position="169"/>
        <end position="189"/>
    </location>
</feature>